<comment type="caution">
    <text evidence="3">The sequence shown here is derived from an EMBL/GenBank/DDBJ whole genome shotgun (WGS) entry which is preliminary data.</text>
</comment>
<evidence type="ECO:0000256" key="2">
    <source>
        <dbReference type="SAM" id="SignalP"/>
    </source>
</evidence>
<keyword evidence="4" id="KW-1185">Reference proteome</keyword>
<evidence type="ECO:0000313" key="3">
    <source>
        <dbReference type="EMBL" id="KAF0287182.1"/>
    </source>
</evidence>
<sequence length="259" mass="27711">MLERIAPCRLLTPMLPVSLLGVTAALLAVASGRPQTGALWHSSLSDGQLSGSVARGGALNSHFVAPRPETGGFRPLNPRQGRRISDGSETNRLATTTTTPRPKSGKKLVTLRPIGNNIQEILFNNNYRETPGEHEPEPNNIDDYSQLDGLHPSEVWLLDDDLLVLKGGELAEGFIDTTPIDDYQAPYRQPQVPAARLQAGRRTSNSYPAPAAAVAPQPAAAAFGAPASSSVFGASGNYMTYTNHDGGYSYSYKTDGRAR</sequence>
<evidence type="ECO:0000313" key="4">
    <source>
        <dbReference type="Proteomes" id="UP000440578"/>
    </source>
</evidence>
<name>A0A6A4VA40_AMPAM</name>
<feature type="signal peptide" evidence="2">
    <location>
        <begin position="1"/>
        <end position="32"/>
    </location>
</feature>
<gene>
    <name evidence="3" type="ORF">FJT64_014368</name>
</gene>
<keyword evidence="2" id="KW-0732">Signal</keyword>
<accession>A0A6A4VA40</accession>
<feature type="region of interest" description="Disordered" evidence="1">
    <location>
        <begin position="64"/>
        <end position="106"/>
    </location>
</feature>
<dbReference type="AlphaFoldDB" id="A0A6A4VA40"/>
<protein>
    <submittedName>
        <fullName evidence="3">Uncharacterized protein</fullName>
    </submittedName>
</protein>
<dbReference type="EMBL" id="VIIS01002210">
    <property type="protein sequence ID" value="KAF0287182.1"/>
    <property type="molecule type" value="Genomic_DNA"/>
</dbReference>
<proteinExistence type="predicted"/>
<feature type="chain" id="PRO_5025360649" evidence="2">
    <location>
        <begin position="33"/>
        <end position="259"/>
    </location>
</feature>
<reference evidence="3 4" key="1">
    <citation type="submission" date="2019-07" db="EMBL/GenBank/DDBJ databases">
        <title>Draft genome assembly of a fouling barnacle, Amphibalanus amphitrite (Darwin, 1854): The first reference genome for Thecostraca.</title>
        <authorList>
            <person name="Kim W."/>
        </authorList>
    </citation>
    <scope>NUCLEOTIDE SEQUENCE [LARGE SCALE GENOMIC DNA]</scope>
    <source>
        <strain evidence="3">SNU_AA5</strain>
        <tissue evidence="3">Soma without cirri and trophi</tissue>
    </source>
</reference>
<dbReference type="OrthoDB" id="6363232at2759"/>
<dbReference type="Proteomes" id="UP000440578">
    <property type="component" value="Unassembled WGS sequence"/>
</dbReference>
<evidence type="ECO:0000256" key="1">
    <source>
        <dbReference type="SAM" id="MobiDB-lite"/>
    </source>
</evidence>
<organism evidence="3 4">
    <name type="scientific">Amphibalanus amphitrite</name>
    <name type="common">Striped barnacle</name>
    <name type="synonym">Balanus amphitrite</name>
    <dbReference type="NCBI Taxonomy" id="1232801"/>
    <lineage>
        <taxon>Eukaryota</taxon>
        <taxon>Metazoa</taxon>
        <taxon>Ecdysozoa</taxon>
        <taxon>Arthropoda</taxon>
        <taxon>Crustacea</taxon>
        <taxon>Multicrustacea</taxon>
        <taxon>Cirripedia</taxon>
        <taxon>Thoracica</taxon>
        <taxon>Thoracicalcarea</taxon>
        <taxon>Balanomorpha</taxon>
        <taxon>Balanoidea</taxon>
        <taxon>Balanidae</taxon>
        <taxon>Amphibalaninae</taxon>
        <taxon>Amphibalanus</taxon>
    </lineage>
</organism>